<reference evidence="2" key="1">
    <citation type="submission" date="2017-08" db="EMBL/GenBank/DDBJ databases">
        <title>A dynamic microbial community with high functional redundancy inhabits the cold, oxic subseafloor aquifer.</title>
        <authorList>
            <person name="Tully B.J."/>
            <person name="Wheat C.G."/>
            <person name="Glazer B.T."/>
            <person name="Huber J.A."/>
        </authorList>
    </citation>
    <scope>NUCLEOTIDE SEQUENCE [LARGE SCALE GENOMIC DNA]</scope>
</reference>
<protein>
    <recommendedName>
        <fullName evidence="3">Cytochrome C</fullName>
    </recommendedName>
</protein>
<comment type="caution">
    <text evidence="1">The sequence shown here is derived from an EMBL/GenBank/DDBJ whole genome shotgun (WGS) entry which is preliminary data.</text>
</comment>
<organism evidence="1 2">
    <name type="scientific">SAR86 cluster bacterium</name>
    <dbReference type="NCBI Taxonomy" id="2030880"/>
    <lineage>
        <taxon>Bacteria</taxon>
        <taxon>Pseudomonadati</taxon>
        <taxon>Pseudomonadota</taxon>
        <taxon>Gammaproteobacteria</taxon>
        <taxon>SAR86 cluster</taxon>
    </lineage>
</organism>
<evidence type="ECO:0000313" key="2">
    <source>
        <dbReference type="Proteomes" id="UP000218327"/>
    </source>
</evidence>
<dbReference type="Proteomes" id="UP000218327">
    <property type="component" value="Unassembled WGS sequence"/>
</dbReference>
<dbReference type="SUPFAM" id="SSF47175">
    <property type="entry name" value="Cytochromes"/>
    <property type="match status" value="1"/>
</dbReference>
<gene>
    <name evidence="1" type="ORF">COA96_07880</name>
</gene>
<dbReference type="GO" id="GO:0022900">
    <property type="term" value="P:electron transport chain"/>
    <property type="evidence" value="ECO:0007669"/>
    <property type="project" value="InterPro"/>
</dbReference>
<accession>A0A2A5B1I8</accession>
<dbReference type="Pfam" id="PF01322">
    <property type="entry name" value="Cytochrom_C_2"/>
    <property type="match status" value="1"/>
</dbReference>
<name>A0A2A5B1I8_9GAMM</name>
<dbReference type="GO" id="GO:0005506">
    <property type="term" value="F:iron ion binding"/>
    <property type="evidence" value="ECO:0007669"/>
    <property type="project" value="InterPro"/>
</dbReference>
<dbReference type="GO" id="GO:0009055">
    <property type="term" value="F:electron transfer activity"/>
    <property type="evidence" value="ECO:0007669"/>
    <property type="project" value="InterPro"/>
</dbReference>
<evidence type="ECO:0008006" key="3">
    <source>
        <dbReference type="Google" id="ProtNLM"/>
    </source>
</evidence>
<dbReference type="Gene3D" id="1.20.120.10">
    <property type="entry name" value="Cytochrome c/b562"/>
    <property type="match status" value="1"/>
</dbReference>
<dbReference type="InterPro" id="IPR015984">
    <property type="entry name" value="Cyt_c_prime_subgr"/>
</dbReference>
<dbReference type="InterPro" id="IPR010980">
    <property type="entry name" value="Cyt_c/b562"/>
</dbReference>
<dbReference type="InterPro" id="IPR002321">
    <property type="entry name" value="Cyt_c_II"/>
</dbReference>
<dbReference type="PROSITE" id="PS51009">
    <property type="entry name" value="CYTCII"/>
    <property type="match status" value="1"/>
</dbReference>
<sequence length="178" mass="18924">MVSFLLPGFIANNLEIIMIKRFLVMLSAVVMLVSGAMFTVSAQSGPTPEQVAAAAADTRQALFKMLVFNLGPIVGMARGAPFDAEIAERNARRIAAMAPMITEVLAQDTRGFDVETEALDLIWDNMDDIAVKAQALIDNANAFADAAATGDQAATMGAFRAFGGSCGNCHDTYRVDND</sequence>
<proteinExistence type="predicted"/>
<dbReference type="EMBL" id="NVVJ01000019">
    <property type="protein sequence ID" value="PCJ25211.1"/>
    <property type="molecule type" value="Genomic_DNA"/>
</dbReference>
<dbReference type="AlphaFoldDB" id="A0A2A5B1I8"/>
<dbReference type="GO" id="GO:0020037">
    <property type="term" value="F:heme binding"/>
    <property type="evidence" value="ECO:0007669"/>
    <property type="project" value="InterPro"/>
</dbReference>
<dbReference type="PRINTS" id="PR00608">
    <property type="entry name" value="CYTCHROMECII"/>
</dbReference>
<evidence type="ECO:0000313" key="1">
    <source>
        <dbReference type="EMBL" id="PCJ25211.1"/>
    </source>
</evidence>